<dbReference type="InParanoid" id="J4I3E3"/>
<dbReference type="HOGENOM" id="CLU_1540085_0_0_1"/>
<evidence type="ECO:0000313" key="2">
    <source>
        <dbReference type="Proteomes" id="UP000006352"/>
    </source>
</evidence>
<name>J4I3E3_9APHY</name>
<sequence length="150" mass="16674">MMDVQVIRAASLAHRINASPPYYVVDLPKAGQRLIFCDKPSTSEGYASAIRIMEEFCQAKLVSKKAQRRKIQSIILSEIAHVSDEYLEPMHMLVKLTLPTSSGIPTAISAHVYVTDSIPNGSYDTANVFWSSDQELLEHEIAALREAVKL</sequence>
<dbReference type="OrthoDB" id="2780561at2759"/>
<dbReference type="AlphaFoldDB" id="J4I3E3"/>
<gene>
    <name evidence="1" type="ORF">FIBRA_08837</name>
</gene>
<organism evidence="1 2">
    <name type="scientific">Fibroporia radiculosa</name>
    <dbReference type="NCBI Taxonomy" id="599839"/>
    <lineage>
        <taxon>Eukaryota</taxon>
        <taxon>Fungi</taxon>
        <taxon>Dikarya</taxon>
        <taxon>Basidiomycota</taxon>
        <taxon>Agaricomycotina</taxon>
        <taxon>Agaricomycetes</taxon>
        <taxon>Polyporales</taxon>
        <taxon>Fibroporiaceae</taxon>
        <taxon>Fibroporia</taxon>
    </lineage>
</organism>
<dbReference type="GeneID" id="24101462"/>
<reference evidence="1 2" key="1">
    <citation type="journal article" date="2012" name="Appl. Environ. Microbiol.">
        <title>Short-read sequencing for genomic analysis of the brown rot fungus Fibroporia radiculosa.</title>
        <authorList>
            <person name="Tang J.D."/>
            <person name="Perkins A.D."/>
            <person name="Sonstegard T.S."/>
            <person name="Schroeder S.G."/>
            <person name="Burgess S.C."/>
            <person name="Diehl S.V."/>
        </authorList>
    </citation>
    <scope>NUCLEOTIDE SEQUENCE [LARGE SCALE GENOMIC DNA]</scope>
    <source>
        <strain evidence="1 2">TFFH 294</strain>
    </source>
</reference>
<keyword evidence="2" id="KW-1185">Reference proteome</keyword>
<proteinExistence type="predicted"/>
<evidence type="ECO:0000313" key="1">
    <source>
        <dbReference type="EMBL" id="CCM06562.1"/>
    </source>
</evidence>
<dbReference type="EMBL" id="HE797394">
    <property type="protein sequence ID" value="CCM06562.1"/>
    <property type="molecule type" value="Genomic_DNA"/>
</dbReference>
<dbReference type="RefSeq" id="XP_012185845.1">
    <property type="nucleotide sequence ID" value="XM_012330455.1"/>
</dbReference>
<dbReference type="Proteomes" id="UP000006352">
    <property type="component" value="Unassembled WGS sequence"/>
</dbReference>
<accession>J4I3E3</accession>
<protein>
    <submittedName>
        <fullName evidence="1">Uncharacterized protein</fullName>
    </submittedName>
</protein>